<evidence type="ECO:0000256" key="1">
    <source>
        <dbReference type="SAM" id="Coils"/>
    </source>
</evidence>
<dbReference type="InterPro" id="IPR036388">
    <property type="entry name" value="WH-like_DNA-bd_sf"/>
</dbReference>
<dbReference type="RefSeq" id="WP_148691813.1">
    <property type="nucleotide sequence ID" value="NZ_CP020477.1"/>
</dbReference>
<dbReference type="AlphaFoldDB" id="A0A1W6K0M7"/>
<evidence type="ECO:0000313" key="2">
    <source>
        <dbReference type="EMBL" id="ARM76032.1"/>
    </source>
</evidence>
<dbReference type="Proteomes" id="UP000193404">
    <property type="component" value="Chromosome"/>
</dbReference>
<accession>A0A1W6K0M7</accession>
<dbReference type="STRING" id="282676.B6F84_08360"/>
<dbReference type="KEGG" id="aman:B6F84_08360"/>
<evidence type="ECO:0000313" key="3">
    <source>
        <dbReference type="Proteomes" id="UP000193404"/>
    </source>
</evidence>
<dbReference type="Gene3D" id="1.10.10.10">
    <property type="entry name" value="Winged helix-like DNA-binding domain superfamily/Winged helix DNA-binding domain"/>
    <property type="match status" value="1"/>
</dbReference>
<gene>
    <name evidence="2" type="ORF">B6F84_08360</name>
</gene>
<dbReference type="GeneID" id="41590923"/>
<sequence>MKFKFKIWIEDENGNAIVGKGGVELIKEILKTGSIAKAADNLNMSYKFAWEYSRKIEGTIGGLEPKKGGKNTGGTIVSDKIQQLVEIYENAEKEIQEILDKYSKKLDELNNVK</sequence>
<dbReference type="OrthoDB" id="36889at2157"/>
<dbReference type="GO" id="GO:0003677">
    <property type="term" value="F:DNA binding"/>
    <property type="evidence" value="ECO:0007669"/>
    <property type="project" value="UniProtKB-KW"/>
</dbReference>
<dbReference type="EMBL" id="CP020477">
    <property type="protein sequence ID" value="ARM76032.1"/>
    <property type="molecule type" value="Genomic_DNA"/>
</dbReference>
<dbReference type="PANTHER" id="PTHR30432">
    <property type="entry name" value="TRANSCRIPTIONAL REGULATOR MODE"/>
    <property type="match status" value="1"/>
</dbReference>
<dbReference type="InterPro" id="IPR036390">
    <property type="entry name" value="WH_DNA-bd_sf"/>
</dbReference>
<dbReference type="SUPFAM" id="SSF46785">
    <property type="entry name" value="Winged helix' DNA-binding domain"/>
    <property type="match status" value="1"/>
</dbReference>
<keyword evidence="2" id="KW-0238">DNA-binding</keyword>
<proteinExistence type="predicted"/>
<protein>
    <submittedName>
        <fullName evidence="2">DNA-binding protein</fullName>
    </submittedName>
</protein>
<keyword evidence="3" id="KW-1185">Reference proteome</keyword>
<organism evidence="2 3">
    <name type="scientific">Acidianus manzaensis</name>
    <dbReference type="NCBI Taxonomy" id="282676"/>
    <lineage>
        <taxon>Archaea</taxon>
        <taxon>Thermoproteota</taxon>
        <taxon>Thermoprotei</taxon>
        <taxon>Sulfolobales</taxon>
        <taxon>Sulfolobaceae</taxon>
        <taxon>Acidianus</taxon>
    </lineage>
</organism>
<keyword evidence="1" id="KW-0175">Coiled coil</keyword>
<dbReference type="InterPro" id="IPR051815">
    <property type="entry name" value="Molybdate_resp_trans_reg"/>
</dbReference>
<name>A0A1W6K0M7_9CREN</name>
<dbReference type="PANTHER" id="PTHR30432:SF1">
    <property type="entry name" value="DNA-BINDING TRANSCRIPTIONAL DUAL REGULATOR MODE"/>
    <property type="match status" value="1"/>
</dbReference>
<feature type="coiled-coil region" evidence="1">
    <location>
        <begin position="81"/>
        <end position="112"/>
    </location>
</feature>
<reference evidence="2 3" key="1">
    <citation type="submission" date="2017-03" db="EMBL/GenBank/DDBJ databases">
        <title>Sulfur activation and transportation mechanism of thermophilic Archaea Acidianus manzaensis YN-25.</title>
        <authorList>
            <person name="Ma Y."/>
            <person name="Yang Y."/>
            <person name="Xia J."/>
        </authorList>
    </citation>
    <scope>NUCLEOTIDE SEQUENCE [LARGE SCALE GENOMIC DNA]</scope>
    <source>
        <strain evidence="2 3">YN-25</strain>
    </source>
</reference>